<evidence type="ECO:0000256" key="2">
    <source>
        <dbReference type="ARBA" id="ARBA00022722"/>
    </source>
</evidence>
<keyword evidence="11" id="KW-0413">Isomerase</keyword>
<dbReference type="Gene3D" id="1.10.10.160">
    <property type="match status" value="1"/>
</dbReference>
<dbReference type="Pfam" id="PF12705">
    <property type="entry name" value="PDDEXK_1"/>
    <property type="match status" value="1"/>
</dbReference>
<dbReference type="InterPro" id="IPR013986">
    <property type="entry name" value="DExx_box_DNA_helicase_dom_sf"/>
</dbReference>
<dbReference type="EMBL" id="BAAAQM010000048">
    <property type="protein sequence ID" value="GAA1992794.1"/>
    <property type="molecule type" value="Genomic_DNA"/>
</dbReference>
<dbReference type="Pfam" id="PF00580">
    <property type="entry name" value="UvrD-helicase"/>
    <property type="match status" value="1"/>
</dbReference>
<dbReference type="InterPro" id="IPR027417">
    <property type="entry name" value="P-loop_NTPase"/>
</dbReference>
<evidence type="ECO:0000256" key="6">
    <source>
        <dbReference type="ARBA" id="ARBA00022806"/>
    </source>
</evidence>
<evidence type="ECO:0000256" key="11">
    <source>
        <dbReference type="ARBA" id="ARBA00023235"/>
    </source>
</evidence>
<evidence type="ECO:0000256" key="13">
    <source>
        <dbReference type="ARBA" id="ARBA00034808"/>
    </source>
</evidence>
<sequence>MIRDTEDLKALLGVPYTEEQLEAITAPLEPAVIVAGAGSGKTTVMAARVVWLVGTGQVGPHQVLGLTFTNKAAAELAERIRKALRKLEDEELDDPDTDAEESVGEPTVSTYHAYADRLIKEHGLRLGLEPSARLLADATRYQLAVTAVRGPKELKYFKGKVADLADKVLALDGELSEHLVSPAELREHEEAFIGQAESFRDPRNGKAKRGYTDFLKAAEVAKQRIELSELVERYRDLKLRRDLIDFGDQMVLGARLAEERPEVGAIEREKFKVVLLDEYQDTSVAQRRMLVGLFGGGHPVTAVGDPCQSIYGWRGASVANLDDFPEHFARADGSRSRGYALTENRRSGGRLLEFANVVSEPLRQKHTGVRRLRPSEEKADKGWTRVGLLETAEDEVKWVARMVADAHYRGGIALREIAVLVRKGNQIPPLYEEMHAQGLPVEVVGLSGLVHLPEVADLIAMLDVLDEPIANASLVRLLTGPRWRIGPRDLALLGMRARELVRDPAEYADRAGRDRLAEAVAGSDPTEVVSLSDALADPGPDLPFSEEARIRFARFAAEIRILRRRLSEPVLDVLHRVISVTGLDVEVAASPKLVAQRSAETLSAFLGRAADFQDLEGDQSVTAFRAYLKAAERHERGIDASLPSQGDSVKLLTMHKSKGLEWDAVFVPHLAGAGQKPRESWVGSGAVLPYPLRGDAEHLPRLDDAGNTAAFKAFKEQAKEYESWEDLRLEYVTVTRPRYDLVASGHWWGPTQKRRRGPDTWLAALREHCQEGHGEVVAWAAEPDAEAVNPSLGAVEARWPVLPDAEAAERRRIGAEMVVAALWKRQAASVPQQADGATGDAADSGTAGGVPVPAAAPGGTGGIGSTDGSDRTGAPGDAGTATSGLAEVTAADAAAASTDVSVGLPGQRPAEHAEAASAEDRAAIASWDRDLEALLEELKRGSSIQRQAPLPSSMSASQLLRYRTDPARFRRELARPMPQPPAPSARLGTKFHAWIESLFGQQALFEYEDLPGAADEDIADEVDLKELQDAFLRTPWADSVPAAVEQPFQVVLAGRVVRGRIDAVYKTSDGWEVVDWKTSRAHDADPVQLAVYRLAWAEMRGVALESVSAAFVYVRDGQTVRPAGLPGREELEELFAEG</sequence>
<evidence type="ECO:0000256" key="10">
    <source>
        <dbReference type="ARBA" id="ARBA00023204"/>
    </source>
</evidence>
<evidence type="ECO:0000256" key="15">
    <source>
        <dbReference type="PROSITE-ProRule" id="PRU00560"/>
    </source>
</evidence>
<dbReference type="PROSITE" id="PS51198">
    <property type="entry name" value="UVRD_HELICASE_ATP_BIND"/>
    <property type="match status" value="1"/>
</dbReference>
<feature type="binding site" evidence="15">
    <location>
        <begin position="35"/>
        <end position="42"/>
    </location>
    <ligand>
        <name>ATP</name>
        <dbReference type="ChEBI" id="CHEBI:30616"/>
    </ligand>
</feature>
<evidence type="ECO:0000256" key="8">
    <source>
        <dbReference type="ARBA" id="ARBA00022840"/>
    </source>
</evidence>
<keyword evidence="7" id="KW-0269">Exonuclease</keyword>
<feature type="region of interest" description="Disordered" evidence="16">
    <location>
        <begin position="831"/>
        <end position="882"/>
    </location>
</feature>
<gene>
    <name evidence="19" type="ORF">GCM10009838_65870</name>
</gene>
<keyword evidence="2" id="KW-0540">Nuclease</keyword>
<dbReference type="Gene3D" id="1.10.486.10">
    <property type="entry name" value="PCRA, domain 4"/>
    <property type="match status" value="1"/>
</dbReference>
<keyword evidence="6 15" id="KW-0347">Helicase</keyword>
<evidence type="ECO:0000256" key="16">
    <source>
        <dbReference type="SAM" id="MobiDB-lite"/>
    </source>
</evidence>
<evidence type="ECO:0000256" key="4">
    <source>
        <dbReference type="ARBA" id="ARBA00022763"/>
    </source>
</evidence>
<dbReference type="SUPFAM" id="SSF52540">
    <property type="entry name" value="P-loop containing nucleoside triphosphate hydrolases"/>
    <property type="match status" value="1"/>
</dbReference>
<dbReference type="Gene3D" id="3.40.50.300">
    <property type="entry name" value="P-loop containing nucleotide triphosphate hydrolases"/>
    <property type="match status" value="3"/>
</dbReference>
<dbReference type="InterPro" id="IPR011604">
    <property type="entry name" value="PDDEXK-like_dom_sf"/>
</dbReference>
<comment type="catalytic activity">
    <reaction evidence="14">
        <text>ATP + H2O = ADP + phosphate + H(+)</text>
        <dbReference type="Rhea" id="RHEA:13065"/>
        <dbReference type="ChEBI" id="CHEBI:15377"/>
        <dbReference type="ChEBI" id="CHEBI:15378"/>
        <dbReference type="ChEBI" id="CHEBI:30616"/>
        <dbReference type="ChEBI" id="CHEBI:43474"/>
        <dbReference type="ChEBI" id="CHEBI:456216"/>
        <dbReference type="EC" id="5.6.2.4"/>
    </reaction>
</comment>
<comment type="similarity">
    <text evidence="1">Belongs to the helicase family. UvrD subfamily.</text>
</comment>
<dbReference type="InterPro" id="IPR038726">
    <property type="entry name" value="PDDEXK_AddAB-type"/>
</dbReference>
<protein>
    <recommendedName>
        <fullName evidence="13">DNA 3'-5' helicase</fullName>
        <ecNumber evidence="13">5.6.2.4</ecNumber>
    </recommendedName>
</protein>
<comment type="caution">
    <text evidence="19">The sequence shown here is derived from an EMBL/GenBank/DDBJ whole genome shotgun (WGS) entry which is preliminary data.</text>
</comment>
<evidence type="ECO:0000259" key="17">
    <source>
        <dbReference type="PROSITE" id="PS51198"/>
    </source>
</evidence>
<keyword evidence="9" id="KW-0238">DNA-binding</keyword>
<evidence type="ECO:0000313" key="20">
    <source>
        <dbReference type="Proteomes" id="UP001499854"/>
    </source>
</evidence>
<keyword evidence="20" id="KW-1185">Reference proteome</keyword>
<dbReference type="InterPro" id="IPR014017">
    <property type="entry name" value="DNA_helicase_UvrD-like_C"/>
</dbReference>
<dbReference type="InterPro" id="IPR014016">
    <property type="entry name" value="UvrD-like_ATP-bd"/>
</dbReference>
<accession>A0ABN2SUJ4</accession>
<reference evidence="19 20" key="1">
    <citation type="journal article" date="2019" name="Int. J. Syst. Evol. Microbiol.">
        <title>The Global Catalogue of Microorganisms (GCM) 10K type strain sequencing project: providing services to taxonomists for standard genome sequencing and annotation.</title>
        <authorList>
            <consortium name="The Broad Institute Genomics Platform"/>
            <consortium name="The Broad Institute Genome Sequencing Center for Infectious Disease"/>
            <person name="Wu L."/>
            <person name="Ma J."/>
        </authorList>
    </citation>
    <scope>NUCLEOTIDE SEQUENCE [LARGE SCALE GENOMIC DNA]</scope>
    <source>
        <strain evidence="19 20">JCM 16013</strain>
    </source>
</reference>
<feature type="compositionally biased region" description="Low complexity" evidence="16">
    <location>
        <begin position="834"/>
        <end position="857"/>
    </location>
</feature>
<evidence type="ECO:0000256" key="5">
    <source>
        <dbReference type="ARBA" id="ARBA00022801"/>
    </source>
</evidence>
<name>A0ABN2SUJ4_9ACTN</name>
<dbReference type="SUPFAM" id="SSF52980">
    <property type="entry name" value="Restriction endonuclease-like"/>
    <property type="match status" value="1"/>
</dbReference>
<proteinExistence type="inferred from homology"/>
<comment type="catalytic activity">
    <reaction evidence="12">
        <text>Couples ATP hydrolysis with the unwinding of duplex DNA by translocating in the 3'-5' direction.</text>
        <dbReference type="EC" id="5.6.2.4"/>
    </reaction>
</comment>
<evidence type="ECO:0000256" key="9">
    <source>
        <dbReference type="ARBA" id="ARBA00023125"/>
    </source>
</evidence>
<dbReference type="PROSITE" id="PS51217">
    <property type="entry name" value="UVRD_HELICASE_CTER"/>
    <property type="match status" value="1"/>
</dbReference>
<dbReference type="EC" id="5.6.2.4" evidence="13"/>
<keyword evidence="5 15" id="KW-0378">Hydrolase</keyword>
<dbReference type="InterPro" id="IPR000212">
    <property type="entry name" value="DNA_helicase_UvrD/REP"/>
</dbReference>
<dbReference type="PANTHER" id="PTHR11070">
    <property type="entry name" value="UVRD / RECB / PCRA DNA HELICASE FAMILY MEMBER"/>
    <property type="match status" value="1"/>
</dbReference>
<evidence type="ECO:0000256" key="7">
    <source>
        <dbReference type="ARBA" id="ARBA00022839"/>
    </source>
</evidence>
<dbReference type="GO" id="GO:0004386">
    <property type="term" value="F:helicase activity"/>
    <property type="evidence" value="ECO:0007669"/>
    <property type="project" value="UniProtKB-KW"/>
</dbReference>
<evidence type="ECO:0000259" key="18">
    <source>
        <dbReference type="PROSITE" id="PS51217"/>
    </source>
</evidence>
<keyword evidence="8 15" id="KW-0067">ATP-binding</keyword>
<evidence type="ECO:0000256" key="1">
    <source>
        <dbReference type="ARBA" id="ARBA00009922"/>
    </source>
</evidence>
<dbReference type="InterPro" id="IPR011335">
    <property type="entry name" value="Restrct_endonuc-II-like"/>
</dbReference>
<evidence type="ECO:0000256" key="3">
    <source>
        <dbReference type="ARBA" id="ARBA00022741"/>
    </source>
</evidence>
<dbReference type="PANTHER" id="PTHR11070:SF55">
    <property type="entry name" value="DNA 3'-5' HELICASE"/>
    <property type="match status" value="1"/>
</dbReference>
<organism evidence="19 20">
    <name type="scientific">Catenulispora subtropica</name>
    <dbReference type="NCBI Taxonomy" id="450798"/>
    <lineage>
        <taxon>Bacteria</taxon>
        <taxon>Bacillati</taxon>
        <taxon>Actinomycetota</taxon>
        <taxon>Actinomycetes</taxon>
        <taxon>Catenulisporales</taxon>
        <taxon>Catenulisporaceae</taxon>
        <taxon>Catenulispora</taxon>
    </lineage>
</organism>
<dbReference type="Pfam" id="PF13361">
    <property type="entry name" value="UvrD_C"/>
    <property type="match status" value="1"/>
</dbReference>
<evidence type="ECO:0000256" key="14">
    <source>
        <dbReference type="ARBA" id="ARBA00048988"/>
    </source>
</evidence>
<dbReference type="RefSeq" id="WP_344661070.1">
    <property type="nucleotide sequence ID" value="NZ_BAAAQM010000048.1"/>
</dbReference>
<dbReference type="CDD" id="cd17932">
    <property type="entry name" value="DEXQc_UvrD"/>
    <property type="match status" value="1"/>
</dbReference>
<feature type="domain" description="UvrD-like helicase ATP-binding" evidence="17">
    <location>
        <begin position="14"/>
        <end position="348"/>
    </location>
</feature>
<keyword evidence="4" id="KW-0227">DNA damage</keyword>
<evidence type="ECO:0000313" key="19">
    <source>
        <dbReference type="EMBL" id="GAA1992794.1"/>
    </source>
</evidence>
<dbReference type="Gene3D" id="3.90.320.10">
    <property type="match status" value="1"/>
</dbReference>
<keyword evidence="3 15" id="KW-0547">Nucleotide-binding</keyword>
<keyword evidence="10" id="KW-0234">DNA repair</keyword>
<dbReference type="Proteomes" id="UP001499854">
    <property type="component" value="Unassembled WGS sequence"/>
</dbReference>
<feature type="domain" description="UvrD-like helicase C-terminal" evidence="18">
    <location>
        <begin position="349"/>
        <end position="659"/>
    </location>
</feature>
<evidence type="ECO:0000256" key="12">
    <source>
        <dbReference type="ARBA" id="ARBA00034617"/>
    </source>
</evidence>